<sequence length="269" mass="29638">MGLALLFVIWLITLASSWFFFAKTWWMPVGASAAAAGIDRQFAITYALMGIVFLAAQLALGLFVWKYRDKQALKAHYSHGDTGLEMIWTVLTAILFIGLNLAGAKAWSEQRFQPAAADATKVEVTGVQFAWYFRYPGPDGKFAKVNPADIDASAGNEGAVGVDTTDPAGKDDIVVGTMVVPVNRDVEVLLRAQDVIHSFYLPAMRFKQDAVPGLIIPMHFRPLAIGDYEFACAELCGLGHYKMHGIMRVVSQQDYDKWLAEREAEKAAQ</sequence>
<dbReference type="EMBL" id="JACPNR010000004">
    <property type="protein sequence ID" value="MBI2677529.1"/>
    <property type="molecule type" value="Genomic_DNA"/>
</dbReference>
<keyword evidence="11 15" id="KW-0472">Membrane</keyword>
<feature type="domain" description="Cytochrome oxidase subunit II copper A binding" evidence="16">
    <location>
        <begin position="117"/>
        <end position="261"/>
    </location>
</feature>
<evidence type="ECO:0000256" key="2">
    <source>
        <dbReference type="ARBA" id="ARBA00007866"/>
    </source>
</evidence>
<evidence type="ECO:0000256" key="11">
    <source>
        <dbReference type="ARBA" id="ARBA00023136"/>
    </source>
</evidence>
<dbReference type="Gene3D" id="1.10.287.90">
    <property type="match status" value="1"/>
</dbReference>
<evidence type="ECO:0000256" key="8">
    <source>
        <dbReference type="ARBA" id="ARBA00022982"/>
    </source>
</evidence>
<comment type="catalytic activity">
    <reaction evidence="14">
        <text>4 Fe(II)-[cytochrome c] + O2 + 8 H(+)(in) = 4 Fe(III)-[cytochrome c] + 2 H2O + 4 H(+)(out)</text>
        <dbReference type="Rhea" id="RHEA:11436"/>
        <dbReference type="Rhea" id="RHEA-COMP:10350"/>
        <dbReference type="Rhea" id="RHEA-COMP:14399"/>
        <dbReference type="ChEBI" id="CHEBI:15377"/>
        <dbReference type="ChEBI" id="CHEBI:15378"/>
        <dbReference type="ChEBI" id="CHEBI:15379"/>
        <dbReference type="ChEBI" id="CHEBI:29033"/>
        <dbReference type="ChEBI" id="CHEBI:29034"/>
        <dbReference type="EC" id="7.1.1.9"/>
    </reaction>
</comment>
<dbReference type="Pfam" id="PF02790">
    <property type="entry name" value="COX2_TM"/>
    <property type="match status" value="1"/>
</dbReference>
<dbReference type="GO" id="GO:0005886">
    <property type="term" value="C:plasma membrane"/>
    <property type="evidence" value="ECO:0007669"/>
    <property type="project" value="UniProtKB-SubCell"/>
</dbReference>
<dbReference type="SUPFAM" id="SSF49503">
    <property type="entry name" value="Cupredoxins"/>
    <property type="match status" value="1"/>
</dbReference>
<evidence type="ECO:0000256" key="9">
    <source>
        <dbReference type="ARBA" id="ARBA00022989"/>
    </source>
</evidence>
<dbReference type="InterPro" id="IPR008972">
    <property type="entry name" value="Cupredoxin"/>
</dbReference>
<dbReference type="InterPro" id="IPR014222">
    <property type="entry name" value="Cyt_c_oxidase_su2"/>
</dbReference>
<dbReference type="InterPro" id="IPR002429">
    <property type="entry name" value="CcO_II-like_C"/>
</dbReference>
<keyword evidence="4 13" id="KW-0679">Respiratory chain</keyword>
<dbReference type="PROSITE" id="PS50857">
    <property type="entry name" value="COX2_CUA"/>
    <property type="match status" value="1"/>
</dbReference>
<dbReference type="GO" id="GO:0005507">
    <property type="term" value="F:copper ion binding"/>
    <property type="evidence" value="ECO:0007669"/>
    <property type="project" value="InterPro"/>
</dbReference>
<organism evidence="17 18">
    <name type="scientific">Candidatus Korobacter versatilis</name>
    <dbReference type="NCBI Taxonomy" id="658062"/>
    <lineage>
        <taxon>Bacteria</taxon>
        <taxon>Pseudomonadati</taxon>
        <taxon>Acidobacteriota</taxon>
        <taxon>Terriglobia</taxon>
        <taxon>Terriglobales</taxon>
        <taxon>Candidatus Korobacteraceae</taxon>
        <taxon>Candidatus Korobacter</taxon>
    </lineage>
</organism>
<comment type="function">
    <text evidence="12 14">Subunits I and II form the functional core of the enzyme complex. Electrons originating in cytochrome c are transferred via heme a and Cu(A) to the binuclear center formed by heme a3 and Cu(B).</text>
</comment>
<evidence type="ECO:0000256" key="6">
    <source>
        <dbReference type="ARBA" id="ARBA00022723"/>
    </source>
</evidence>
<dbReference type="Gene3D" id="2.60.40.420">
    <property type="entry name" value="Cupredoxins - blue copper proteins"/>
    <property type="match status" value="1"/>
</dbReference>
<dbReference type="InterPro" id="IPR045187">
    <property type="entry name" value="CcO_II"/>
</dbReference>
<dbReference type="PRINTS" id="PR01166">
    <property type="entry name" value="CYCOXIDASEII"/>
</dbReference>
<gene>
    <name evidence="17" type="primary">coxB</name>
    <name evidence="17" type="ORF">HYX28_01965</name>
</gene>
<keyword evidence="8 13" id="KW-0249">Electron transport</keyword>
<evidence type="ECO:0000256" key="7">
    <source>
        <dbReference type="ARBA" id="ARBA00022967"/>
    </source>
</evidence>
<name>A0A932A8K6_9BACT</name>
<comment type="subcellular location">
    <subcellularLocation>
        <location evidence="13">Cell membrane</location>
        <topology evidence="13">Multi-pass membrane protein</topology>
    </subcellularLocation>
    <subcellularLocation>
        <location evidence="1">Membrane</location>
        <topology evidence="1">Multi-pass membrane protein</topology>
    </subcellularLocation>
</comment>
<comment type="similarity">
    <text evidence="2 13">Belongs to the cytochrome c oxidase subunit 2 family.</text>
</comment>
<evidence type="ECO:0000256" key="4">
    <source>
        <dbReference type="ARBA" id="ARBA00022660"/>
    </source>
</evidence>
<keyword evidence="3 13" id="KW-0813">Transport</keyword>
<feature type="transmembrane region" description="Helical" evidence="15">
    <location>
        <begin position="43"/>
        <end position="65"/>
    </location>
</feature>
<evidence type="ECO:0000256" key="12">
    <source>
        <dbReference type="ARBA" id="ARBA00024688"/>
    </source>
</evidence>
<dbReference type="InterPro" id="IPR036257">
    <property type="entry name" value="Cyt_c_oxidase_su2_TM_sf"/>
</dbReference>
<evidence type="ECO:0000313" key="18">
    <source>
        <dbReference type="Proteomes" id="UP000779809"/>
    </source>
</evidence>
<dbReference type="PROSITE" id="PS00078">
    <property type="entry name" value="COX2"/>
    <property type="match status" value="1"/>
</dbReference>
<evidence type="ECO:0000256" key="15">
    <source>
        <dbReference type="SAM" id="Phobius"/>
    </source>
</evidence>
<dbReference type="NCBIfam" id="TIGR02866">
    <property type="entry name" value="CoxB"/>
    <property type="match status" value="1"/>
</dbReference>
<dbReference type="GO" id="GO:0004129">
    <property type="term" value="F:cytochrome-c oxidase activity"/>
    <property type="evidence" value="ECO:0007669"/>
    <property type="project" value="UniProtKB-EC"/>
</dbReference>
<dbReference type="CDD" id="cd13919">
    <property type="entry name" value="CuRO_HCO_II_like_5"/>
    <property type="match status" value="1"/>
</dbReference>
<dbReference type="PANTHER" id="PTHR22888">
    <property type="entry name" value="CYTOCHROME C OXIDASE, SUBUNIT II"/>
    <property type="match status" value="1"/>
</dbReference>
<dbReference type="InterPro" id="IPR011759">
    <property type="entry name" value="Cyt_c_oxidase_su2_TM_dom"/>
</dbReference>
<comment type="caution">
    <text evidence="17">The sequence shown here is derived from an EMBL/GenBank/DDBJ whole genome shotgun (WGS) entry which is preliminary data.</text>
</comment>
<dbReference type="GO" id="GO:0042773">
    <property type="term" value="P:ATP synthesis coupled electron transport"/>
    <property type="evidence" value="ECO:0007669"/>
    <property type="project" value="TreeGrafter"/>
</dbReference>
<protein>
    <recommendedName>
        <fullName evidence="14">Cytochrome c oxidase subunit 2</fullName>
        <ecNumber evidence="14">7.1.1.9</ecNumber>
    </recommendedName>
</protein>
<proteinExistence type="inferred from homology"/>
<evidence type="ECO:0000256" key="1">
    <source>
        <dbReference type="ARBA" id="ARBA00004141"/>
    </source>
</evidence>
<evidence type="ECO:0000256" key="5">
    <source>
        <dbReference type="ARBA" id="ARBA00022692"/>
    </source>
</evidence>
<reference evidence="17" key="1">
    <citation type="submission" date="2020-07" db="EMBL/GenBank/DDBJ databases">
        <title>Huge and variable diversity of episymbiotic CPR bacteria and DPANN archaea in groundwater ecosystems.</title>
        <authorList>
            <person name="He C.Y."/>
            <person name="Keren R."/>
            <person name="Whittaker M."/>
            <person name="Farag I.F."/>
            <person name="Doudna J."/>
            <person name="Cate J.H.D."/>
            <person name="Banfield J.F."/>
        </authorList>
    </citation>
    <scope>NUCLEOTIDE SEQUENCE</scope>
    <source>
        <strain evidence="17">NC_groundwater_580_Pr5_B-0.1um_64_19</strain>
    </source>
</reference>
<evidence type="ECO:0000313" key="17">
    <source>
        <dbReference type="EMBL" id="MBI2677529.1"/>
    </source>
</evidence>
<keyword evidence="7" id="KW-1278">Translocase</keyword>
<dbReference type="InterPro" id="IPR001505">
    <property type="entry name" value="Copper_CuA"/>
</dbReference>
<dbReference type="GO" id="GO:0016491">
    <property type="term" value="F:oxidoreductase activity"/>
    <property type="evidence" value="ECO:0007669"/>
    <property type="project" value="InterPro"/>
</dbReference>
<dbReference type="SUPFAM" id="SSF81464">
    <property type="entry name" value="Cytochrome c oxidase subunit II-like, transmembrane region"/>
    <property type="match status" value="1"/>
</dbReference>
<evidence type="ECO:0000256" key="10">
    <source>
        <dbReference type="ARBA" id="ARBA00023008"/>
    </source>
</evidence>
<dbReference type="Pfam" id="PF00116">
    <property type="entry name" value="COX2"/>
    <property type="match status" value="1"/>
</dbReference>
<keyword evidence="5 13" id="KW-0812">Transmembrane</keyword>
<evidence type="ECO:0000256" key="13">
    <source>
        <dbReference type="RuleBase" id="RU000456"/>
    </source>
</evidence>
<dbReference type="AlphaFoldDB" id="A0A932A8K6"/>
<accession>A0A932A8K6</accession>
<keyword evidence="10 14" id="KW-0186">Copper</keyword>
<evidence type="ECO:0000259" key="16">
    <source>
        <dbReference type="PROSITE" id="PS50857"/>
    </source>
</evidence>
<dbReference type="EC" id="7.1.1.9" evidence="14"/>
<evidence type="ECO:0000256" key="14">
    <source>
        <dbReference type="RuleBase" id="RU004024"/>
    </source>
</evidence>
<evidence type="ECO:0000256" key="3">
    <source>
        <dbReference type="ARBA" id="ARBA00022448"/>
    </source>
</evidence>
<keyword evidence="9 15" id="KW-1133">Transmembrane helix</keyword>
<dbReference type="PANTHER" id="PTHR22888:SF9">
    <property type="entry name" value="CYTOCHROME C OXIDASE SUBUNIT 2"/>
    <property type="match status" value="1"/>
</dbReference>
<dbReference type="Proteomes" id="UP000779809">
    <property type="component" value="Unassembled WGS sequence"/>
</dbReference>
<keyword evidence="6 14" id="KW-0479">Metal-binding</keyword>
<feature type="transmembrane region" description="Helical" evidence="15">
    <location>
        <begin position="86"/>
        <end position="107"/>
    </location>
</feature>
<comment type="cofactor">
    <cofactor evidence="14">
        <name>Cu cation</name>
        <dbReference type="ChEBI" id="CHEBI:23378"/>
    </cofactor>
    <text evidence="14">Binds a copper A center.</text>
</comment>